<dbReference type="RefSeq" id="WP_189400492.1">
    <property type="nucleotide sequence ID" value="NZ_BMXA01000003.1"/>
</dbReference>
<dbReference type="EMBL" id="BMXA01000003">
    <property type="protein sequence ID" value="GHA10467.1"/>
    <property type="molecule type" value="Genomic_DNA"/>
</dbReference>
<sequence length="383" mass="43358">MQLYQQRESIHFEVANPTSDQVIATVTRGPSKARFAINRAIMTFVQQFETPCTTDEAIRRYCKQERIQLTDARQRDLRAFARQIAATLLLNPIHTNAETAEQSIAPLGFEHRRTFKDKRFDAVCLVNTPDGLQVIKNIKEQVVTQSARRDILRDLENEFRVLTRLDGVSGVVAARTFCATSPAYFAMDYVCGDRLDKYVRSQPLCLLQRLDMAMQLLRLFAEIHDAGVLHGDVHLGNFMCSPTRQITVIDFGCASMQDSDYRPSGGATPHFAPPERASESWTRVCHSQPTRASECYQLGIVIAYVMTGTLPFRGKTYRELHRAIMSAEYRLPTTTPDGQPIPPALHNLIGDMLQRNPDDRPSDLMRLAHQFQSYANQESAHVI</sequence>
<accession>A0A918RTJ2</accession>
<dbReference type="PROSITE" id="PS50011">
    <property type="entry name" value="PROTEIN_KINASE_DOM"/>
    <property type="match status" value="1"/>
</dbReference>
<dbReference type="GO" id="GO:0004672">
    <property type="term" value="F:protein kinase activity"/>
    <property type="evidence" value="ECO:0007669"/>
    <property type="project" value="InterPro"/>
</dbReference>
<dbReference type="InterPro" id="IPR011009">
    <property type="entry name" value="Kinase-like_dom_sf"/>
</dbReference>
<reference evidence="2" key="1">
    <citation type="journal article" date="2014" name="Int. J. Syst. Evol. Microbiol.">
        <title>Complete genome sequence of Corynebacterium casei LMG S-19264T (=DSM 44701T), isolated from a smear-ripened cheese.</title>
        <authorList>
            <consortium name="US DOE Joint Genome Institute (JGI-PGF)"/>
            <person name="Walter F."/>
            <person name="Albersmeier A."/>
            <person name="Kalinowski J."/>
            <person name="Ruckert C."/>
        </authorList>
    </citation>
    <scope>NUCLEOTIDE SEQUENCE</scope>
    <source>
        <strain evidence="2">KCTC 12711</strain>
    </source>
</reference>
<dbReference type="PANTHER" id="PTHR44167:SF24">
    <property type="entry name" value="SERINE_THREONINE-PROTEIN KINASE CHK2"/>
    <property type="match status" value="1"/>
</dbReference>
<evidence type="ECO:0000313" key="2">
    <source>
        <dbReference type="EMBL" id="GHA10467.1"/>
    </source>
</evidence>
<feature type="domain" description="Protein kinase" evidence="1">
    <location>
        <begin position="109"/>
        <end position="372"/>
    </location>
</feature>
<reference evidence="2" key="2">
    <citation type="submission" date="2020-09" db="EMBL/GenBank/DDBJ databases">
        <authorList>
            <person name="Sun Q."/>
            <person name="Kim S."/>
        </authorList>
    </citation>
    <scope>NUCLEOTIDE SEQUENCE</scope>
    <source>
        <strain evidence="2">KCTC 12711</strain>
    </source>
</reference>
<dbReference type="InterPro" id="IPR000719">
    <property type="entry name" value="Prot_kinase_dom"/>
</dbReference>
<gene>
    <name evidence="2" type="ORF">GCM10008090_20100</name>
</gene>
<dbReference type="GO" id="GO:0005524">
    <property type="term" value="F:ATP binding"/>
    <property type="evidence" value="ECO:0007669"/>
    <property type="project" value="InterPro"/>
</dbReference>
<dbReference type="SUPFAM" id="SSF56112">
    <property type="entry name" value="Protein kinase-like (PK-like)"/>
    <property type="match status" value="1"/>
</dbReference>
<proteinExistence type="predicted"/>
<dbReference type="Gene3D" id="1.10.510.10">
    <property type="entry name" value="Transferase(Phosphotransferase) domain 1"/>
    <property type="match status" value="1"/>
</dbReference>
<dbReference type="Pfam" id="PF00069">
    <property type="entry name" value="Pkinase"/>
    <property type="match status" value="1"/>
</dbReference>
<comment type="caution">
    <text evidence="2">The sequence shown here is derived from an EMBL/GenBank/DDBJ whole genome shotgun (WGS) entry which is preliminary data.</text>
</comment>
<dbReference type="AlphaFoldDB" id="A0A918RTJ2"/>
<dbReference type="PANTHER" id="PTHR44167">
    <property type="entry name" value="OVARIAN-SPECIFIC SERINE/THREONINE-PROTEIN KINASE LOK-RELATED"/>
    <property type="match status" value="1"/>
</dbReference>
<organism evidence="2 3">
    <name type="scientific">Arenicella chitinivorans</name>
    <dbReference type="NCBI Taxonomy" id="1329800"/>
    <lineage>
        <taxon>Bacteria</taxon>
        <taxon>Pseudomonadati</taxon>
        <taxon>Pseudomonadota</taxon>
        <taxon>Gammaproteobacteria</taxon>
        <taxon>Arenicellales</taxon>
        <taxon>Arenicellaceae</taxon>
        <taxon>Arenicella</taxon>
    </lineage>
</organism>
<evidence type="ECO:0000259" key="1">
    <source>
        <dbReference type="PROSITE" id="PS50011"/>
    </source>
</evidence>
<name>A0A918RTJ2_9GAMM</name>
<evidence type="ECO:0000313" key="3">
    <source>
        <dbReference type="Proteomes" id="UP000614811"/>
    </source>
</evidence>
<protein>
    <recommendedName>
        <fullName evidence="1">Protein kinase domain-containing protein</fullName>
    </recommendedName>
</protein>
<keyword evidence="3" id="KW-1185">Reference proteome</keyword>
<dbReference type="Proteomes" id="UP000614811">
    <property type="component" value="Unassembled WGS sequence"/>
</dbReference>